<keyword evidence="2" id="KW-0808">Transferase</keyword>
<reference evidence="2 3" key="1">
    <citation type="submission" date="2016-12" db="EMBL/GenBank/DDBJ databases">
        <title>Amycolatopsis keratiniphila subsp. keratiniphila genome sequencing and assembly.</title>
        <authorList>
            <person name="Mayilraj S."/>
            <person name="Kaur N."/>
        </authorList>
    </citation>
    <scope>NUCLEOTIDE SEQUENCE [LARGE SCALE GENOMIC DNA]</scope>
    <source>
        <strain evidence="2 3">DSM 44409</strain>
    </source>
</reference>
<sequence>MTTAAQEAFLRAFHAHRPAVTSGAMSQGRASDGRSSYEILRDQVEGHPRVLDLGCGDGFLLDLLAGAGHVVAGVDLSGAELLVARQRPSLAAATLLEGRAQALPFTDGAFDACVSHMAFMLMPEVERVAAELARVLMPGGRLALVLGGGGAGGDGAYELFQRLLRPVLADAPAEHRTPRLGDRRTRHREGIDEILTPPGFSPVEWATEQIDLSGSAEQVWSTVSVTYNLMPLDPTIVKSIEDEFLSQAAGLRDAGGRVPCTMNVHVVTTTLG</sequence>
<evidence type="ECO:0000313" key="3">
    <source>
        <dbReference type="Proteomes" id="UP000076660"/>
    </source>
</evidence>
<dbReference type="InterPro" id="IPR029063">
    <property type="entry name" value="SAM-dependent_MTases_sf"/>
</dbReference>
<protein>
    <submittedName>
        <fullName evidence="2">SAM-dependent methyltransferase</fullName>
    </submittedName>
</protein>
<comment type="caution">
    <text evidence="2">The sequence shown here is derived from an EMBL/GenBank/DDBJ whole genome shotgun (WGS) entry which is preliminary data.</text>
</comment>
<dbReference type="OrthoDB" id="65624at2"/>
<accession>A0A1W2LTZ0</accession>
<dbReference type="InterPro" id="IPR013216">
    <property type="entry name" value="Methyltransf_11"/>
</dbReference>
<dbReference type="CDD" id="cd02440">
    <property type="entry name" value="AdoMet_MTases"/>
    <property type="match status" value="1"/>
</dbReference>
<dbReference type="SUPFAM" id="SSF53335">
    <property type="entry name" value="S-adenosyl-L-methionine-dependent methyltransferases"/>
    <property type="match status" value="1"/>
</dbReference>
<dbReference type="EMBL" id="LQMT02000020">
    <property type="protein sequence ID" value="ONF68059.1"/>
    <property type="molecule type" value="Genomic_DNA"/>
</dbReference>
<organism evidence="2 3">
    <name type="scientific">Amycolatopsis keratiniphila subsp. keratiniphila</name>
    <dbReference type="NCBI Taxonomy" id="227715"/>
    <lineage>
        <taxon>Bacteria</taxon>
        <taxon>Bacillati</taxon>
        <taxon>Actinomycetota</taxon>
        <taxon>Actinomycetes</taxon>
        <taxon>Pseudonocardiales</taxon>
        <taxon>Pseudonocardiaceae</taxon>
        <taxon>Amycolatopsis</taxon>
        <taxon>Amycolatopsis japonica group</taxon>
    </lineage>
</organism>
<keyword evidence="2" id="KW-0489">Methyltransferase</keyword>
<dbReference type="Gene3D" id="3.40.50.150">
    <property type="entry name" value="Vaccinia Virus protein VP39"/>
    <property type="match status" value="1"/>
</dbReference>
<proteinExistence type="predicted"/>
<evidence type="ECO:0000313" key="2">
    <source>
        <dbReference type="EMBL" id="ONF68059.1"/>
    </source>
</evidence>
<dbReference type="GO" id="GO:0008757">
    <property type="term" value="F:S-adenosylmethionine-dependent methyltransferase activity"/>
    <property type="evidence" value="ECO:0007669"/>
    <property type="project" value="InterPro"/>
</dbReference>
<dbReference type="Pfam" id="PF08241">
    <property type="entry name" value="Methyltransf_11"/>
    <property type="match status" value="1"/>
</dbReference>
<dbReference type="PANTHER" id="PTHR43464">
    <property type="entry name" value="METHYLTRANSFERASE"/>
    <property type="match status" value="1"/>
</dbReference>
<dbReference type="AlphaFoldDB" id="A0A1W2LTZ0"/>
<feature type="domain" description="Methyltransferase type 11" evidence="1">
    <location>
        <begin position="51"/>
        <end position="143"/>
    </location>
</feature>
<gene>
    <name evidence="2" type="ORF">AVR91_0220650</name>
</gene>
<dbReference type="Proteomes" id="UP000076660">
    <property type="component" value="Unassembled WGS sequence"/>
</dbReference>
<dbReference type="PANTHER" id="PTHR43464:SF92">
    <property type="entry name" value="SLR1071 PROTEIN"/>
    <property type="match status" value="1"/>
</dbReference>
<dbReference type="GO" id="GO:0032259">
    <property type="term" value="P:methylation"/>
    <property type="evidence" value="ECO:0007669"/>
    <property type="project" value="UniProtKB-KW"/>
</dbReference>
<name>A0A1W2LTZ0_9PSEU</name>
<evidence type="ECO:0000259" key="1">
    <source>
        <dbReference type="Pfam" id="PF08241"/>
    </source>
</evidence>